<name>A0A7R5KZD7_9PASS</name>
<organism evidence="2 3">
    <name type="scientific">Pipra filicauda</name>
    <name type="common">Wire-tailed manakin</name>
    <dbReference type="NCBI Taxonomy" id="649802"/>
    <lineage>
        <taxon>Eukaryota</taxon>
        <taxon>Metazoa</taxon>
        <taxon>Chordata</taxon>
        <taxon>Craniata</taxon>
        <taxon>Vertebrata</taxon>
        <taxon>Euteleostomi</taxon>
        <taxon>Archelosauria</taxon>
        <taxon>Archosauria</taxon>
        <taxon>Dinosauria</taxon>
        <taxon>Saurischia</taxon>
        <taxon>Theropoda</taxon>
        <taxon>Coelurosauria</taxon>
        <taxon>Aves</taxon>
        <taxon>Neognathae</taxon>
        <taxon>Neoaves</taxon>
        <taxon>Telluraves</taxon>
        <taxon>Australaves</taxon>
        <taxon>Passeriformes</taxon>
        <taxon>Pipridae</taxon>
        <taxon>Pipra</taxon>
    </lineage>
</organism>
<feature type="compositionally biased region" description="Basic and acidic residues" evidence="1">
    <location>
        <begin position="100"/>
        <end position="110"/>
    </location>
</feature>
<feature type="region of interest" description="Disordered" evidence="1">
    <location>
        <begin position="431"/>
        <end position="465"/>
    </location>
</feature>
<evidence type="ECO:0000313" key="3">
    <source>
        <dbReference type="RefSeq" id="XP_039241959.1"/>
    </source>
</evidence>
<gene>
    <name evidence="3" type="primary">LOC113982145</name>
</gene>
<feature type="compositionally biased region" description="Gly residues" evidence="1">
    <location>
        <begin position="47"/>
        <end position="61"/>
    </location>
</feature>
<dbReference type="InParanoid" id="A0A7R5KZD7"/>
<evidence type="ECO:0000313" key="2">
    <source>
        <dbReference type="Proteomes" id="UP000504627"/>
    </source>
</evidence>
<feature type="compositionally biased region" description="Low complexity" evidence="1">
    <location>
        <begin position="199"/>
        <end position="210"/>
    </location>
</feature>
<feature type="region of interest" description="Disordered" evidence="1">
    <location>
        <begin position="274"/>
        <end position="324"/>
    </location>
</feature>
<feature type="compositionally biased region" description="Pro residues" evidence="1">
    <location>
        <begin position="126"/>
        <end position="142"/>
    </location>
</feature>
<dbReference type="RefSeq" id="XP_039241959.1">
    <property type="nucleotide sequence ID" value="XM_039386025.1"/>
</dbReference>
<dbReference type="GeneID" id="113982145"/>
<keyword evidence="2" id="KW-1185">Reference proteome</keyword>
<feature type="region of interest" description="Disordered" evidence="1">
    <location>
        <begin position="1"/>
        <end position="210"/>
    </location>
</feature>
<feature type="compositionally biased region" description="Low complexity" evidence="1">
    <location>
        <begin position="112"/>
        <end position="125"/>
    </location>
</feature>
<accession>A0A7R5KZD7</accession>
<feature type="compositionally biased region" description="Polar residues" evidence="1">
    <location>
        <begin position="453"/>
        <end position="463"/>
    </location>
</feature>
<proteinExistence type="predicted"/>
<sequence length="622" mass="63612">MRRERSALRGCSRRCAEPGSLSGDGPGERGWRWSSASGPAPEDRGRLGAGRGLGIGTGTGTGIAARAPAPRAGGAAPGRALGPSPAGPLGPGLCRGPAGAERRRFPRADAEPGLGPAGARGHAGPAPGPPDPAGPAALPAPPATSELPRSGTPEATAALPGRTSPACPFPAAPAGSRPQCPPGTRALGPTGAPAAGSLQPRGPGVVPGQGKTRAALSSFLPCSGTPSRAACLSPCPWVCPQAAPGAGTDRAAGRAQAAPSSACGTSAIAYSSSLPSHPEGAAHLTPARRGRSCLGGKRLQERKPRNAPTGRCRASQRTEGPQGNRVRKGAFIQSLQLSLLCTSPSQPRAAGSAAGWAVPGWGRAPIHHCPAQGGVPAPSGIHPAAAKVLVRRPSSFPGIKEPNESGGIPRSEAKASVECRCLVPPAGGRLLQFPREKNRNSQPPRPDSPLQPELSTHPESQFQHLEEKKEQSDLFCFKVPLSSSKQSKPCSGFSWVNSECWAQGTSLMPRGWGFVGEGRAADGVAQCNSCPRTDGPGQTLWQAVGLFPLLVSAQCVPVGSARLGTGTRSWQHSLPQTASFSASPLLTASLDSKMFLLSAAHCHRFDPHNSPYLSTSDHLMYT</sequence>
<evidence type="ECO:0000256" key="1">
    <source>
        <dbReference type="SAM" id="MobiDB-lite"/>
    </source>
</evidence>
<dbReference type="Proteomes" id="UP000504627">
    <property type="component" value="Unplaced"/>
</dbReference>
<dbReference type="AlphaFoldDB" id="A0A7R5KZD7"/>
<feature type="compositionally biased region" description="Low complexity" evidence="1">
    <location>
        <begin position="62"/>
        <end position="84"/>
    </location>
</feature>
<protein>
    <submittedName>
        <fullName evidence="3">Collagen alpha-2(I) chain-like isoform X2</fullName>
    </submittedName>
</protein>
<reference evidence="3" key="1">
    <citation type="submission" date="2025-08" db="UniProtKB">
        <authorList>
            <consortium name="RefSeq"/>
        </authorList>
    </citation>
    <scope>IDENTIFICATION</scope>
    <source>
        <tissue evidence="3">Muscle</tissue>
    </source>
</reference>